<evidence type="ECO:0000256" key="2">
    <source>
        <dbReference type="ARBA" id="ARBA00007639"/>
    </source>
</evidence>
<feature type="domain" description="Periplasmic binding protein" evidence="4">
    <location>
        <begin position="40"/>
        <end position="295"/>
    </location>
</feature>
<dbReference type="AlphaFoldDB" id="A0A844G6C8"/>
<evidence type="ECO:0000313" key="6">
    <source>
        <dbReference type="Proteomes" id="UP000435649"/>
    </source>
</evidence>
<dbReference type="Gene3D" id="3.40.50.2300">
    <property type="match status" value="2"/>
</dbReference>
<gene>
    <name evidence="5" type="ORF">FYJ85_12610</name>
</gene>
<protein>
    <submittedName>
        <fullName evidence="5">Substrate-binding domain-containing protein</fullName>
    </submittedName>
</protein>
<comment type="similarity">
    <text evidence="2">Belongs to the bacterial solute-binding protein 2 family.</text>
</comment>
<keyword evidence="6" id="KW-1185">Reference proteome</keyword>
<evidence type="ECO:0000259" key="4">
    <source>
        <dbReference type="Pfam" id="PF13407"/>
    </source>
</evidence>
<dbReference type="PANTHER" id="PTHR46847:SF1">
    <property type="entry name" value="D-ALLOSE-BINDING PERIPLASMIC PROTEIN-RELATED"/>
    <property type="match status" value="1"/>
</dbReference>
<organism evidence="5 6">
    <name type="scientific">Victivallis lenta</name>
    <dbReference type="NCBI Taxonomy" id="2606640"/>
    <lineage>
        <taxon>Bacteria</taxon>
        <taxon>Pseudomonadati</taxon>
        <taxon>Lentisphaerota</taxon>
        <taxon>Lentisphaeria</taxon>
        <taxon>Victivallales</taxon>
        <taxon>Victivallaceae</taxon>
        <taxon>Victivallis</taxon>
    </lineage>
</organism>
<name>A0A844G6C8_9BACT</name>
<dbReference type="PANTHER" id="PTHR46847">
    <property type="entry name" value="D-ALLOSE-BINDING PERIPLASMIC PROTEIN-RELATED"/>
    <property type="match status" value="1"/>
</dbReference>
<comment type="caution">
    <text evidence="5">The sequence shown here is derived from an EMBL/GenBank/DDBJ whole genome shotgun (WGS) entry which is preliminary data.</text>
</comment>
<dbReference type="EMBL" id="VUNS01000013">
    <property type="protein sequence ID" value="MST97879.1"/>
    <property type="molecule type" value="Genomic_DNA"/>
</dbReference>
<comment type="subcellular location">
    <subcellularLocation>
        <location evidence="1">Cell envelope</location>
    </subcellularLocation>
</comment>
<evidence type="ECO:0000256" key="1">
    <source>
        <dbReference type="ARBA" id="ARBA00004196"/>
    </source>
</evidence>
<dbReference type="RefSeq" id="WP_106055317.1">
    <property type="nucleotide sequence ID" value="NZ_VUNS01000013.1"/>
</dbReference>
<dbReference type="Pfam" id="PF13407">
    <property type="entry name" value="Peripla_BP_4"/>
    <property type="match status" value="1"/>
</dbReference>
<sequence>MARTWVAIGILLLSAALFSAGLVRKFATLRHSETVPRKIITVIPKGVENPWWNQVRLGALAGAAGTPYRMVWTGPELESDHMRQITCIEDALTRNSAALVIAPNDSKALIRPVLRAMKSTPCVIIDSPLGKMNGLPLVGTDNSAAGELGARLAARAIGGHGRILVVNHLRNSESTEERARGFIETIRNLYPAIEIVESPFGESSLRNVRPLVTDLLIRHPGIDAIFTVNLDTSEGAYRALLNEGLAGKVRLIAFDSSALLLDGVRRGNVEAIIAQNPFEIGRRGVLRALEMLEGKDGETVTPIPVFVVNRSNLDEMIRSEPAALGL</sequence>
<evidence type="ECO:0000256" key="3">
    <source>
        <dbReference type="ARBA" id="ARBA00022729"/>
    </source>
</evidence>
<dbReference type="InterPro" id="IPR028082">
    <property type="entry name" value="Peripla_BP_I"/>
</dbReference>
<reference evidence="5 6" key="1">
    <citation type="submission" date="2019-08" db="EMBL/GenBank/DDBJ databases">
        <title>In-depth cultivation of the pig gut microbiome towards novel bacterial diversity and tailored functional studies.</title>
        <authorList>
            <person name="Wylensek D."/>
            <person name="Hitch T.C.A."/>
            <person name="Clavel T."/>
        </authorList>
    </citation>
    <scope>NUCLEOTIDE SEQUENCE [LARGE SCALE GENOMIC DNA]</scope>
    <source>
        <strain evidence="5 6">BBE-744-WT-12</strain>
    </source>
</reference>
<dbReference type="Proteomes" id="UP000435649">
    <property type="component" value="Unassembled WGS sequence"/>
</dbReference>
<dbReference type="SUPFAM" id="SSF53822">
    <property type="entry name" value="Periplasmic binding protein-like I"/>
    <property type="match status" value="1"/>
</dbReference>
<keyword evidence="3" id="KW-0732">Signal</keyword>
<dbReference type="InterPro" id="IPR025997">
    <property type="entry name" value="SBP_2_dom"/>
</dbReference>
<dbReference type="GO" id="GO:0030246">
    <property type="term" value="F:carbohydrate binding"/>
    <property type="evidence" value="ECO:0007669"/>
    <property type="project" value="UniProtKB-ARBA"/>
</dbReference>
<dbReference type="GO" id="GO:0030313">
    <property type="term" value="C:cell envelope"/>
    <property type="evidence" value="ECO:0007669"/>
    <property type="project" value="UniProtKB-SubCell"/>
</dbReference>
<evidence type="ECO:0000313" key="5">
    <source>
        <dbReference type="EMBL" id="MST97879.1"/>
    </source>
</evidence>
<proteinExistence type="inferred from homology"/>
<accession>A0A844G6C8</accession>